<comment type="caution">
    <text evidence="3">The sequence shown here is derived from an EMBL/GenBank/DDBJ whole genome shotgun (WGS) entry which is preliminary data.</text>
</comment>
<proteinExistence type="predicted"/>
<evidence type="ECO:0000259" key="2">
    <source>
        <dbReference type="Pfam" id="PF25473"/>
    </source>
</evidence>
<keyword evidence="1" id="KW-1133">Transmembrane helix</keyword>
<feature type="domain" description="Matrix-remodeling-associated protein 7 helical" evidence="2">
    <location>
        <begin position="100"/>
        <end position="154"/>
    </location>
</feature>
<keyword evidence="1" id="KW-0472">Membrane</keyword>
<dbReference type="InterPro" id="IPR057534">
    <property type="entry name" value="MXRA7_helical"/>
</dbReference>
<dbReference type="AlphaFoldDB" id="A0A553NSF1"/>
<dbReference type="Proteomes" id="UP000318571">
    <property type="component" value="Chromosome 1"/>
</dbReference>
<keyword evidence="1" id="KW-0812">Transmembrane</keyword>
<sequence>MAILRMLLTNLGLDIEPVLGRYSFLLLDQTPDLVWMSVIFCIIMLFTTYIFGKRSQAVIQEQFKKTSNITDYSNYLDEVENSEDLSLAQQNMISRLKIARQKAMNKSIEEKLSPEERLQEKRIENEQMEKILSLLKENEGMSMDDLKDQMSMYKTD</sequence>
<keyword evidence="4" id="KW-1185">Reference proteome</keyword>
<evidence type="ECO:0000313" key="4">
    <source>
        <dbReference type="Proteomes" id="UP000318571"/>
    </source>
</evidence>
<evidence type="ECO:0000313" key="3">
    <source>
        <dbReference type="EMBL" id="TRY68371.1"/>
    </source>
</evidence>
<accession>A0A553NSF1</accession>
<reference evidence="3 4" key="1">
    <citation type="journal article" date="2018" name="Nat. Ecol. Evol.">
        <title>Genomic signatures of mitonuclear coevolution across populations of Tigriopus californicus.</title>
        <authorList>
            <person name="Barreto F.S."/>
            <person name="Watson E.T."/>
            <person name="Lima T.G."/>
            <person name="Willett C.S."/>
            <person name="Edmands S."/>
            <person name="Li W."/>
            <person name="Burton R.S."/>
        </authorList>
    </citation>
    <scope>NUCLEOTIDE SEQUENCE [LARGE SCALE GENOMIC DNA]</scope>
    <source>
        <strain evidence="3 4">San Diego</strain>
    </source>
</reference>
<dbReference type="EMBL" id="VCGU01000010">
    <property type="protein sequence ID" value="TRY68371.1"/>
    <property type="molecule type" value="Genomic_DNA"/>
</dbReference>
<name>A0A553NSF1_TIGCA</name>
<dbReference type="OrthoDB" id="5983600at2759"/>
<gene>
    <name evidence="3" type="ORF">TCAL_09667</name>
</gene>
<feature type="transmembrane region" description="Helical" evidence="1">
    <location>
        <begin position="33"/>
        <end position="52"/>
    </location>
</feature>
<organism evidence="3 4">
    <name type="scientific">Tigriopus californicus</name>
    <name type="common">Marine copepod</name>
    <dbReference type="NCBI Taxonomy" id="6832"/>
    <lineage>
        <taxon>Eukaryota</taxon>
        <taxon>Metazoa</taxon>
        <taxon>Ecdysozoa</taxon>
        <taxon>Arthropoda</taxon>
        <taxon>Crustacea</taxon>
        <taxon>Multicrustacea</taxon>
        <taxon>Hexanauplia</taxon>
        <taxon>Copepoda</taxon>
        <taxon>Harpacticoida</taxon>
        <taxon>Harpacticidae</taxon>
        <taxon>Tigriopus</taxon>
    </lineage>
</organism>
<evidence type="ECO:0000256" key="1">
    <source>
        <dbReference type="SAM" id="Phobius"/>
    </source>
</evidence>
<dbReference type="Pfam" id="PF25473">
    <property type="entry name" value="MXRA7_helical"/>
    <property type="match status" value="1"/>
</dbReference>
<protein>
    <recommendedName>
        <fullName evidence="2">Matrix-remodeling-associated protein 7 helical domain-containing protein</fullName>
    </recommendedName>
</protein>